<feature type="compositionally biased region" description="Low complexity" evidence="1">
    <location>
        <begin position="754"/>
        <end position="779"/>
    </location>
</feature>
<feature type="region of interest" description="Disordered" evidence="1">
    <location>
        <begin position="1"/>
        <end position="92"/>
    </location>
</feature>
<feature type="compositionally biased region" description="Polar residues" evidence="1">
    <location>
        <begin position="120"/>
        <end position="133"/>
    </location>
</feature>
<evidence type="ECO:0000313" key="3">
    <source>
        <dbReference type="EMBL" id="KAK3939834.1"/>
    </source>
</evidence>
<sequence>MSFFNFDSSDFSDKPPDLPAIGQPFSPPPLDMLPTQFAATEGTSSQQETAIRRKWKDTDKGQFLPPAKRSRSSSSNVAGDENEEADDPETTSTRLTFINVNCPAPPTAAIGQPITRACTRTPSSLASSGTPSINPAGIPGSFTKRSELKPERRWSQPASYTDLTDDTPPEEQVAAEANNEKIRSDVLKRSSLRARNNISAKRSRARKSLYILDMDNAIKGYTHNCEVLKAQLTSCIKVMKDHGLAHLIPQQPKPLWSRPKGLEGQELDISEHRKRMQAAVETDSLRALGADFADEAARVVGRKLGSEKSPVNSLSLAGNFNKAQVGATGTVTQQQIKWQDQGQEIRDRMQKAISQTPAQRDNLCVATSEMHQRTNINIGAAANIQGSLSTMQENQSRQMLQQRQQQQNEPESGMFLVRTDVPFQRWAAPPLGDGVMVQQQDEGQQPEITLVRTNVPFRRVENVQASLSYAAVVLQQPSLQQQQQQQTRYGADITQTVPSAQLSLPAAHRRVVQQAWDQPQQQQKGHIEPDMTFVRTNVPFQRAVSNPPAAQDAVQLQQHQGRGQEYLSRPEMTMTRTIVPFQMLPHPTPRSVIQQDGNLAQQNHAEPNITLSQQQRQQSQQRHHRPQTTLRQSIFPSRLTPPPPLAGQNVTIQQQPQQQQPTRPLIPPQTLYHPSVTGHGITQAQPLQLQQQQQLLQQQHAQQQPTRPRLPFQMLYLPFTTTAGQVMRRVRFAHQPQILPSDLPRLGQGQKNRSSQPPAASGLLPSALAVGQPPGQPGVDPILQLRRSQLAIQQLGPQRAQTENAPGEGGGERDGRDNNANSFFARAQLQNAQAEFDIFSDRDSDSDERDPAYDPMDWPHPDGDDGVLFAPHYYPESDAVVLAHGDPPRTPPMQIAGVRRRWGIICRDLLIQRYHNLEYQRAWAAARRNYQPVLTLGPAAGQNGGGLRPEHLQRYDDHLARFRASPSRQNDVWIMPAEGQRWPFGPPTPPWLLSSPWGSPRVERPADECAVEFEDDEDEGDDEENDGGEDDDGEDDEEEEDEEGDDEEGDDVEEDDDEEEDEEEEDEEEDDDVEEEDDAEEGDDVEEDDDGEDDEEEEDEEEEDEEEDEDGEDGEDYEEELTS</sequence>
<feature type="region of interest" description="Disordered" evidence="1">
    <location>
        <begin position="120"/>
        <end position="181"/>
    </location>
</feature>
<dbReference type="GO" id="GO:0003700">
    <property type="term" value="F:DNA-binding transcription factor activity"/>
    <property type="evidence" value="ECO:0007669"/>
    <property type="project" value="InterPro"/>
</dbReference>
<dbReference type="EMBL" id="MU853804">
    <property type="protein sequence ID" value="KAK3939834.1"/>
    <property type="molecule type" value="Genomic_DNA"/>
</dbReference>
<feature type="compositionally biased region" description="Low complexity" evidence="1">
    <location>
        <begin position="991"/>
        <end position="1000"/>
    </location>
</feature>
<feature type="domain" description="BZIP" evidence="2">
    <location>
        <begin position="193"/>
        <end position="206"/>
    </location>
</feature>
<dbReference type="InterPro" id="IPR046347">
    <property type="entry name" value="bZIP_sf"/>
</dbReference>
<dbReference type="InterPro" id="IPR052145">
    <property type="entry name" value="Mediator/Homeobox_domain"/>
</dbReference>
<dbReference type="AlphaFoldDB" id="A0AAN6N658"/>
<evidence type="ECO:0000313" key="4">
    <source>
        <dbReference type="Proteomes" id="UP001303473"/>
    </source>
</evidence>
<proteinExistence type="predicted"/>
<organism evidence="3 4">
    <name type="scientific">Diplogelasinospora grovesii</name>
    <dbReference type="NCBI Taxonomy" id="303347"/>
    <lineage>
        <taxon>Eukaryota</taxon>
        <taxon>Fungi</taxon>
        <taxon>Dikarya</taxon>
        <taxon>Ascomycota</taxon>
        <taxon>Pezizomycotina</taxon>
        <taxon>Sordariomycetes</taxon>
        <taxon>Sordariomycetidae</taxon>
        <taxon>Sordariales</taxon>
        <taxon>Diplogelasinosporaceae</taxon>
        <taxon>Diplogelasinospora</taxon>
    </lineage>
</organism>
<dbReference type="PANTHER" id="PTHR24330:SF19">
    <property type="entry name" value="MEDIATOR OF RNA POLYMERASE II TRANSCRIPTION SUBUNIT 29"/>
    <property type="match status" value="1"/>
</dbReference>
<feature type="compositionally biased region" description="Polar residues" evidence="1">
    <location>
        <begin position="794"/>
        <end position="804"/>
    </location>
</feature>
<dbReference type="PROSITE" id="PS00036">
    <property type="entry name" value="BZIP_BASIC"/>
    <property type="match status" value="1"/>
</dbReference>
<feature type="region of interest" description="Disordered" evidence="1">
    <location>
        <begin position="985"/>
        <end position="1123"/>
    </location>
</feature>
<evidence type="ECO:0000256" key="1">
    <source>
        <dbReference type="SAM" id="MobiDB-lite"/>
    </source>
</evidence>
<protein>
    <recommendedName>
        <fullName evidence="2">BZIP domain-containing protein</fullName>
    </recommendedName>
</protein>
<dbReference type="CDD" id="cd14686">
    <property type="entry name" value="bZIP"/>
    <property type="match status" value="1"/>
</dbReference>
<feature type="region of interest" description="Disordered" evidence="1">
    <location>
        <begin position="738"/>
        <end position="781"/>
    </location>
</feature>
<feature type="compositionally biased region" description="Acidic residues" evidence="1">
    <location>
        <begin position="80"/>
        <end position="89"/>
    </location>
</feature>
<feature type="compositionally biased region" description="Basic and acidic residues" evidence="1">
    <location>
        <begin position="144"/>
        <end position="154"/>
    </location>
</feature>
<feature type="compositionally biased region" description="Polar residues" evidence="1">
    <location>
        <begin position="37"/>
        <end position="49"/>
    </location>
</feature>
<reference evidence="4" key="1">
    <citation type="journal article" date="2023" name="Mol. Phylogenet. Evol.">
        <title>Genome-scale phylogeny and comparative genomics of the fungal order Sordariales.</title>
        <authorList>
            <person name="Hensen N."/>
            <person name="Bonometti L."/>
            <person name="Westerberg I."/>
            <person name="Brannstrom I.O."/>
            <person name="Guillou S."/>
            <person name="Cros-Aarteil S."/>
            <person name="Calhoun S."/>
            <person name="Haridas S."/>
            <person name="Kuo A."/>
            <person name="Mondo S."/>
            <person name="Pangilinan J."/>
            <person name="Riley R."/>
            <person name="LaButti K."/>
            <person name="Andreopoulos B."/>
            <person name="Lipzen A."/>
            <person name="Chen C."/>
            <person name="Yan M."/>
            <person name="Daum C."/>
            <person name="Ng V."/>
            <person name="Clum A."/>
            <person name="Steindorff A."/>
            <person name="Ohm R.A."/>
            <person name="Martin F."/>
            <person name="Silar P."/>
            <person name="Natvig D.O."/>
            <person name="Lalanne C."/>
            <person name="Gautier V."/>
            <person name="Ament-Velasquez S.L."/>
            <person name="Kruys A."/>
            <person name="Hutchinson M.I."/>
            <person name="Powell A.J."/>
            <person name="Barry K."/>
            <person name="Miller A.N."/>
            <person name="Grigoriev I.V."/>
            <person name="Debuchy R."/>
            <person name="Gladieux P."/>
            <person name="Hiltunen Thoren M."/>
            <person name="Johannesson H."/>
        </authorList>
    </citation>
    <scope>NUCLEOTIDE SEQUENCE [LARGE SCALE GENOMIC DNA]</scope>
    <source>
        <strain evidence="4">CBS 340.73</strain>
    </source>
</reference>
<evidence type="ECO:0000259" key="2">
    <source>
        <dbReference type="PROSITE" id="PS00036"/>
    </source>
</evidence>
<dbReference type="Proteomes" id="UP001303473">
    <property type="component" value="Unassembled WGS sequence"/>
</dbReference>
<name>A0AAN6N658_9PEZI</name>
<feature type="compositionally biased region" description="Low complexity" evidence="1">
    <location>
        <begin position="652"/>
        <end position="671"/>
    </location>
</feature>
<accession>A0AAN6N658</accession>
<keyword evidence="4" id="KW-1185">Reference proteome</keyword>
<feature type="region of interest" description="Disordered" evidence="1">
    <location>
        <begin position="610"/>
        <end position="678"/>
    </location>
</feature>
<feature type="compositionally biased region" description="Acidic residues" evidence="1">
    <location>
        <begin position="1009"/>
        <end position="1123"/>
    </location>
</feature>
<dbReference type="InterPro" id="IPR004827">
    <property type="entry name" value="bZIP"/>
</dbReference>
<dbReference type="SUPFAM" id="SSF57959">
    <property type="entry name" value="Leucine zipper domain"/>
    <property type="match status" value="1"/>
</dbReference>
<gene>
    <name evidence="3" type="ORF">QBC46DRAFT_342100</name>
</gene>
<feature type="region of interest" description="Disordered" evidence="1">
    <location>
        <begin position="794"/>
        <end position="819"/>
    </location>
</feature>
<comment type="caution">
    <text evidence="3">The sequence shown here is derived from an EMBL/GenBank/DDBJ whole genome shotgun (WGS) entry which is preliminary data.</text>
</comment>
<dbReference type="PANTHER" id="PTHR24330">
    <property type="entry name" value="HOMEOBOX PROTEIN BARH-LIKE"/>
    <property type="match status" value="1"/>
</dbReference>